<keyword evidence="3" id="KW-1185">Reference proteome</keyword>
<protein>
    <submittedName>
        <fullName evidence="2">S8 family peptidase</fullName>
    </submittedName>
</protein>
<dbReference type="Pfam" id="PF00082">
    <property type="entry name" value="Peptidase_S8"/>
    <property type="match status" value="1"/>
</dbReference>
<dbReference type="CDD" id="cd04847">
    <property type="entry name" value="Peptidases_S8_Subtilisin_like_2"/>
    <property type="match status" value="1"/>
</dbReference>
<gene>
    <name evidence="2" type="ORF">H6A31_10450</name>
</gene>
<dbReference type="InterPro" id="IPR034074">
    <property type="entry name" value="Y4bN_pept_dom"/>
</dbReference>
<evidence type="ECO:0000313" key="3">
    <source>
        <dbReference type="Proteomes" id="UP000703295"/>
    </source>
</evidence>
<dbReference type="EMBL" id="JACJJW010000028">
    <property type="protein sequence ID" value="MBM6759092.1"/>
    <property type="molecule type" value="Genomic_DNA"/>
</dbReference>
<feature type="domain" description="Peptidase S8/S53" evidence="1">
    <location>
        <begin position="257"/>
        <end position="521"/>
    </location>
</feature>
<comment type="caution">
    <text evidence="2">The sequence shown here is derived from an EMBL/GenBank/DDBJ whole genome shotgun (WGS) entry which is preliminary data.</text>
</comment>
<sequence length="772" mass="84702">MAKLFPIQNVSFRGERDNFLTEGGGSKTLPKWVDEATIVANGRRVHGQLGLLSELFADEDRTMPVIAEVTLNKKATAKSYRSAVRGMLDVGSKRNVIGVTSVGKLLMKIDSGDDLNKIEKGFSVDDAAALPKSKKIGLSAIEDISQYRAVVEEDIRPDDFLKLQMVDYLNEEYNHRSRVALDATCNQYGVEVKELNYASGLRLYGLSNVSDEALTAIASMDCVLSVRKMPTIEFEAAPDPENSTIEVMLPQEGTSYPVVGLLDTGVGDIDYLRPWLTGTEDNAADLDEGDVDRRHGTAVAGVINYGDLLENRNLTECGPCKIQSCIVNTSKDRATLYENELVSNIQRAVTAHPEIKIWNLSQGTDKIIADDRYSDLGIALDSLQKSGRILICKSAGNVDPHAQDLRITDGADSLLSLVVGSVAHKKTTMNDADENDRSPFSRIGPGVENVVKPDLVHYGGNVDTHLSLFSEFGRQFRLWSGTSFAVPRVTSLAANLSQAIGGECNPLLLKALLIHNADYPAGLSKTAEALRVEMGFGLPAVVTDMLANDEDECTLVFAHTLEKGTDIVSLDFPYPQCLVENGEFIGNIKLTLAVNPVVNATQGCEYCQSQADVLLETYDHVEYVQLGEGTMMRNEARTSNDAVNVLNGAFYSAKAFNKEFAEERMLIEQGDKYQPIKKYVVDLSKMTPANKRKALGSSRKWALKINGLYRDAAEQSLLRDGEVLAQDVVVVVTISDPRHQGQVYAECLRLLEERGYVHADIHVSHRLEVDNS</sequence>
<dbReference type="InterPro" id="IPR000209">
    <property type="entry name" value="Peptidase_S8/S53_dom"/>
</dbReference>
<dbReference type="RefSeq" id="WP_204476259.1">
    <property type="nucleotide sequence ID" value="NZ_JACJJW010000028.1"/>
</dbReference>
<dbReference type="InterPro" id="IPR036852">
    <property type="entry name" value="Peptidase_S8/S53_dom_sf"/>
</dbReference>
<dbReference type="Proteomes" id="UP000703295">
    <property type="component" value="Unassembled WGS sequence"/>
</dbReference>
<proteinExistence type="predicted"/>
<name>A0ABS2EWQ1_9BACE</name>
<evidence type="ECO:0000313" key="2">
    <source>
        <dbReference type="EMBL" id="MBM6759092.1"/>
    </source>
</evidence>
<reference evidence="2 3" key="1">
    <citation type="journal article" date="2021" name="Sci. Rep.">
        <title>The distribution of antibiotic resistance genes in chicken gut microbiota commensals.</title>
        <authorList>
            <person name="Juricova H."/>
            <person name="Matiasovicova J."/>
            <person name="Kubasova T."/>
            <person name="Cejkova D."/>
            <person name="Rychlik I."/>
        </authorList>
    </citation>
    <scope>NUCLEOTIDE SEQUENCE [LARGE SCALE GENOMIC DNA]</scope>
    <source>
        <strain evidence="2 3">An801</strain>
    </source>
</reference>
<dbReference type="Gene3D" id="3.40.50.200">
    <property type="entry name" value="Peptidase S8/S53 domain"/>
    <property type="match status" value="1"/>
</dbReference>
<evidence type="ECO:0000259" key="1">
    <source>
        <dbReference type="Pfam" id="PF00082"/>
    </source>
</evidence>
<accession>A0ABS2EWQ1</accession>
<dbReference type="SUPFAM" id="SSF52743">
    <property type="entry name" value="Subtilisin-like"/>
    <property type="match status" value="1"/>
</dbReference>
<organism evidence="2 3">
    <name type="scientific">Bacteroides mediterraneensis</name>
    <dbReference type="NCBI Taxonomy" id="1841856"/>
    <lineage>
        <taxon>Bacteria</taxon>
        <taxon>Pseudomonadati</taxon>
        <taxon>Bacteroidota</taxon>
        <taxon>Bacteroidia</taxon>
        <taxon>Bacteroidales</taxon>
        <taxon>Bacteroidaceae</taxon>
        <taxon>Bacteroides</taxon>
    </lineage>
</organism>